<dbReference type="GO" id="GO:0005886">
    <property type="term" value="C:plasma membrane"/>
    <property type="evidence" value="ECO:0007669"/>
    <property type="project" value="UniProtKB-SubCell"/>
</dbReference>
<evidence type="ECO:0000313" key="12">
    <source>
        <dbReference type="Proteomes" id="UP000287247"/>
    </source>
</evidence>
<name>A0A401IF38_APHSA</name>
<dbReference type="Proteomes" id="UP000287247">
    <property type="component" value="Unassembled WGS sequence"/>
</dbReference>
<accession>A0A401IF38</accession>
<keyword evidence="6 7" id="KW-0472">Membrane</keyword>
<sequence>MNFFKQTLASLIGTLTGLFLFVTLGASGLVIMLMAFTSVDRSPTVKDKSILVFDLSIQIQDTEPPITLRDILSDEDKSIISLRNVIQNIEKASQDDRIVGIFIDGSEGSGVNGYATLTEIREALTKFKKTGKKIIAYDESFSEPEYYLNSVADTLILNPMGSIEMNGLGTQPLFWTKALEKYGIGVQVVRVGNYKSAVEPFIRENLSTENREQLQVLFDNIWGNFLTTVGKSRQLSPQNLQEIADNKGFLNAQEAQKMKLIDEVAYRDQVLTKLKNLTDSKEDSFSQISLANYSDVSVLAVPKKSSNNKIAVVYLDGTIVDGQGTREEVGASRFTRLLRRIRQDEKVKAVVIRINSPGGSATASDIILREIQLIRDQKPVIISMGNVAASGGYWIATGGQHIFAESNTITGSIGVFGMLFNIQEIANNNGITWDSVKTAKLADLGTATRPKTAQELAIYQTYVNQIYDLFLSKVSQSRHLPKAKVAAIAQGRVWSGEDAKNIGLVDTIGGLNEAIKYTSAQTNLGNNWELQQYPTPQGLTQLLFRKSLDDEVNNSVTIDPLTQEFIKIKTQLSELTTFNDPKGIYSRLPFNFTFK</sequence>
<keyword evidence="5" id="KW-0720">Serine protease</keyword>
<feature type="domain" description="Peptidase S49" evidence="10">
    <location>
        <begin position="375"/>
        <end position="522"/>
    </location>
</feature>
<keyword evidence="7" id="KW-1003">Cell membrane</keyword>
<dbReference type="GO" id="GO:0008236">
    <property type="term" value="F:serine-type peptidase activity"/>
    <property type="evidence" value="ECO:0007669"/>
    <property type="project" value="UniProtKB-KW"/>
</dbReference>
<dbReference type="PIRSF" id="PIRSF001217">
    <property type="entry name" value="Protease_4_SppA"/>
    <property type="match status" value="1"/>
</dbReference>
<dbReference type="NCBIfam" id="TIGR00706">
    <property type="entry name" value="SppA_dom"/>
    <property type="match status" value="1"/>
</dbReference>
<dbReference type="EMBL" id="BDQK01000005">
    <property type="protein sequence ID" value="GBF79841.1"/>
    <property type="molecule type" value="Genomic_DNA"/>
</dbReference>
<dbReference type="AlphaFoldDB" id="A0A401IF38"/>
<organism evidence="11 12">
    <name type="scientific">Aphanothece sacrum FPU1</name>
    <dbReference type="NCBI Taxonomy" id="1920663"/>
    <lineage>
        <taxon>Bacteria</taxon>
        <taxon>Bacillati</taxon>
        <taxon>Cyanobacteriota</taxon>
        <taxon>Cyanophyceae</taxon>
        <taxon>Oscillatoriophycideae</taxon>
        <taxon>Chroococcales</taxon>
        <taxon>Aphanothecaceae</taxon>
        <taxon>Aphanothece</taxon>
    </lineage>
</organism>
<feature type="transmembrane region" description="Helical" evidence="9">
    <location>
        <begin position="12"/>
        <end position="36"/>
    </location>
</feature>
<evidence type="ECO:0000256" key="7">
    <source>
        <dbReference type="PIRNR" id="PIRNR001217"/>
    </source>
</evidence>
<evidence type="ECO:0000256" key="2">
    <source>
        <dbReference type="ARBA" id="ARBA00008683"/>
    </source>
</evidence>
<keyword evidence="12" id="KW-1185">Reference proteome</keyword>
<proteinExistence type="inferred from homology"/>
<feature type="active site" description="Nucleophile" evidence="8">
    <location>
        <position position="390"/>
    </location>
</feature>
<keyword evidence="4 7" id="KW-0378">Hydrolase</keyword>
<dbReference type="PANTHER" id="PTHR33209">
    <property type="entry name" value="PROTEASE 4"/>
    <property type="match status" value="1"/>
</dbReference>
<feature type="active site" description="Proton donor/acceptor" evidence="8">
    <location>
        <position position="195"/>
    </location>
</feature>
<dbReference type="RefSeq" id="WP_125061067.1">
    <property type="nucleotide sequence ID" value="NZ_BDQK01000005.1"/>
</dbReference>
<comment type="similarity">
    <text evidence="2 7">Belongs to the peptidase S49 family.</text>
</comment>
<dbReference type="CDD" id="cd07018">
    <property type="entry name" value="S49_SppA_67K_type"/>
    <property type="match status" value="1"/>
</dbReference>
<dbReference type="InterPro" id="IPR029045">
    <property type="entry name" value="ClpP/crotonase-like_dom_sf"/>
</dbReference>
<evidence type="ECO:0000256" key="8">
    <source>
        <dbReference type="PIRSR" id="PIRSR001217-1"/>
    </source>
</evidence>
<dbReference type="OrthoDB" id="9764363at2"/>
<dbReference type="PANTHER" id="PTHR33209:SF1">
    <property type="entry name" value="PEPTIDASE S49 DOMAIN-CONTAINING PROTEIN"/>
    <property type="match status" value="1"/>
</dbReference>
<dbReference type="InterPro" id="IPR002142">
    <property type="entry name" value="Peptidase_S49"/>
</dbReference>
<keyword evidence="9" id="KW-0812">Transmembrane</keyword>
<gene>
    <name evidence="11" type="ORF">AsFPU1_1241</name>
</gene>
<dbReference type="Gene3D" id="3.90.226.10">
    <property type="entry name" value="2-enoyl-CoA Hydratase, Chain A, domain 1"/>
    <property type="match status" value="3"/>
</dbReference>
<dbReference type="NCBIfam" id="TIGR00705">
    <property type="entry name" value="SppA_67K"/>
    <property type="match status" value="1"/>
</dbReference>
<evidence type="ECO:0000256" key="1">
    <source>
        <dbReference type="ARBA" id="ARBA00004370"/>
    </source>
</evidence>
<comment type="subcellular location">
    <subcellularLocation>
        <location evidence="7">Cell inner membrane</location>
    </subcellularLocation>
    <subcellularLocation>
        <location evidence="1">Membrane</location>
    </subcellularLocation>
</comment>
<evidence type="ECO:0000256" key="6">
    <source>
        <dbReference type="ARBA" id="ARBA00023136"/>
    </source>
</evidence>
<evidence type="ECO:0000313" key="11">
    <source>
        <dbReference type="EMBL" id="GBF79841.1"/>
    </source>
</evidence>
<feature type="domain" description="Peptidase S49" evidence="10">
    <location>
        <begin position="127"/>
        <end position="278"/>
    </location>
</feature>
<keyword evidence="3 7" id="KW-0645">Protease</keyword>
<dbReference type="EC" id="3.4.21.-" evidence="7"/>
<keyword evidence="7" id="KW-0997">Cell inner membrane</keyword>
<dbReference type="GO" id="GO:0006465">
    <property type="term" value="P:signal peptide processing"/>
    <property type="evidence" value="ECO:0007669"/>
    <property type="project" value="InterPro"/>
</dbReference>
<dbReference type="CDD" id="cd07023">
    <property type="entry name" value="S49_Sppa_N_C"/>
    <property type="match status" value="1"/>
</dbReference>
<dbReference type="InterPro" id="IPR004635">
    <property type="entry name" value="Pept_S49_SppA"/>
</dbReference>
<reference evidence="12" key="1">
    <citation type="submission" date="2017-05" db="EMBL/GenBank/DDBJ databases">
        <title>Physiological properties and genetic analysis related to exopolysaccharide production of fresh-water unicellular cyanobacterium Aphanothece sacrum, Suizenji Nori, that has been cultured as a food source in Japan.</title>
        <authorList>
            <person name="Kanesaki Y."/>
            <person name="Yoshikawa S."/>
            <person name="Ohki K."/>
        </authorList>
    </citation>
    <scope>NUCLEOTIDE SEQUENCE [LARGE SCALE GENOMIC DNA]</scope>
    <source>
        <strain evidence="12">FPU1</strain>
    </source>
</reference>
<dbReference type="InterPro" id="IPR047272">
    <property type="entry name" value="S49_SppA_C"/>
</dbReference>
<dbReference type="InterPro" id="IPR004634">
    <property type="entry name" value="Pept_S49_pIV"/>
</dbReference>
<dbReference type="InterPro" id="IPR047217">
    <property type="entry name" value="S49_SppA_67K_type_N"/>
</dbReference>
<evidence type="ECO:0000259" key="10">
    <source>
        <dbReference type="Pfam" id="PF01343"/>
    </source>
</evidence>
<evidence type="ECO:0000256" key="5">
    <source>
        <dbReference type="ARBA" id="ARBA00022825"/>
    </source>
</evidence>
<evidence type="ECO:0000256" key="9">
    <source>
        <dbReference type="SAM" id="Phobius"/>
    </source>
</evidence>
<dbReference type="Pfam" id="PF01343">
    <property type="entry name" value="Peptidase_S49"/>
    <property type="match status" value="2"/>
</dbReference>
<dbReference type="SUPFAM" id="SSF52096">
    <property type="entry name" value="ClpP/crotonase"/>
    <property type="match status" value="2"/>
</dbReference>
<keyword evidence="9" id="KW-1133">Transmembrane helix</keyword>
<evidence type="ECO:0000256" key="3">
    <source>
        <dbReference type="ARBA" id="ARBA00022670"/>
    </source>
</evidence>
<comment type="caution">
    <text evidence="11">The sequence shown here is derived from an EMBL/GenBank/DDBJ whole genome shotgun (WGS) entry which is preliminary data.</text>
</comment>
<protein>
    <recommendedName>
        <fullName evidence="7">Protease 4</fullName>
        <ecNumber evidence="7">3.4.21.-</ecNumber>
    </recommendedName>
    <alternativeName>
        <fullName evidence="7">Endopeptidase IV</fullName>
    </alternativeName>
    <alternativeName>
        <fullName evidence="7">Protease IV</fullName>
    </alternativeName>
    <alternativeName>
        <fullName evidence="7">Signal peptide peptidase</fullName>
    </alternativeName>
</protein>
<evidence type="ECO:0000256" key="4">
    <source>
        <dbReference type="ARBA" id="ARBA00022801"/>
    </source>
</evidence>